<organism evidence="1 2">
    <name type="scientific">Ogataea philodendri</name>
    <dbReference type="NCBI Taxonomy" id="1378263"/>
    <lineage>
        <taxon>Eukaryota</taxon>
        <taxon>Fungi</taxon>
        <taxon>Dikarya</taxon>
        <taxon>Ascomycota</taxon>
        <taxon>Saccharomycotina</taxon>
        <taxon>Pichiomycetes</taxon>
        <taxon>Pichiales</taxon>
        <taxon>Pichiaceae</taxon>
        <taxon>Ogataea</taxon>
    </lineage>
</organism>
<dbReference type="GeneID" id="70238568"/>
<protein>
    <submittedName>
        <fullName evidence="1">Uncharacterized protein</fullName>
    </submittedName>
</protein>
<proteinExistence type="predicted"/>
<sequence length="262" mass="29422">MLGCTLVNIAVGSDWFFQLCADNGSWSKSTRTSCEKCHFGSTLQERAFHQTRSYAECRTGDSDSSVAWLDGPLGDFQGLDGSCDLELGIGVAQRQQELADSSSGFELLDPVFRTVSKDSQLFLDFLGLVLFVSAKDVFFEAGIKVQFVNIYHGIESDQTNERSRWVQRQRGDQQILQCLQIFWLLTQVDNVDESWRRRGRGLCKHVFDGRSLRGQFNRQVLSRNVGIMHREWVAGHTTSTCPRFGSQVDLGENVQNCTASSA</sequence>
<dbReference type="RefSeq" id="XP_046058321.1">
    <property type="nucleotide sequence ID" value="XM_046207908.1"/>
</dbReference>
<dbReference type="AlphaFoldDB" id="A0A9P8NXV2"/>
<gene>
    <name evidence="1" type="ORF">OGAPHI_006604</name>
</gene>
<evidence type="ECO:0000313" key="1">
    <source>
        <dbReference type="EMBL" id="KAH3661197.1"/>
    </source>
</evidence>
<evidence type="ECO:0000313" key="2">
    <source>
        <dbReference type="Proteomes" id="UP000769157"/>
    </source>
</evidence>
<keyword evidence="2" id="KW-1185">Reference proteome</keyword>
<dbReference type="EMBL" id="JAEUBE010000487">
    <property type="protein sequence ID" value="KAH3661197.1"/>
    <property type="molecule type" value="Genomic_DNA"/>
</dbReference>
<dbReference type="Proteomes" id="UP000769157">
    <property type="component" value="Unassembled WGS sequence"/>
</dbReference>
<name>A0A9P8NXV2_9ASCO</name>
<accession>A0A9P8NXV2</accession>
<comment type="caution">
    <text evidence="1">The sequence shown here is derived from an EMBL/GenBank/DDBJ whole genome shotgun (WGS) entry which is preliminary data.</text>
</comment>
<reference evidence="1" key="2">
    <citation type="submission" date="2021-01" db="EMBL/GenBank/DDBJ databases">
        <authorList>
            <person name="Schikora-Tamarit M.A."/>
        </authorList>
    </citation>
    <scope>NUCLEOTIDE SEQUENCE</scope>
    <source>
        <strain evidence="1">CBS6075</strain>
    </source>
</reference>
<reference evidence="1" key="1">
    <citation type="journal article" date="2021" name="Open Biol.">
        <title>Shared evolutionary footprints suggest mitochondrial oxidative damage underlies multiple complex I losses in fungi.</title>
        <authorList>
            <person name="Schikora-Tamarit M.A."/>
            <person name="Marcet-Houben M."/>
            <person name="Nosek J."/>
            <person name="Gabaldon T."/>
        </authorList>
    </citation>
    <scope>NUCLEOTIDE SEQUENCE</scope>
    <source>
        <strain evidence="1">CBS6075</strain>
    </source>
</reference>